<dbReference type="AlphaFoldDB" id="A0A344L7F5"/>
<sequence>MDVSHKQIVDYWAAVEDESGLAVDWAEAHERCWRCGYRSRLERCHIIPDSLGGRASPDNLVLLCGRCHREAPNHAEPEYMWRWLRATCVPLYDTYWTIRGTAEFEVMFGRKPLECLLAAGIAVDELTDGFRAVLKDEFARAVIHFGEGRLNPSTIACIMAEAERKLAHHHGVTLPDEPVTRANQWMFGARS</sequence>
<dbReference type="OrthoDB" id="3823469at2"/>
<evidence type="ECO:0000313" key="3">
    <source>
        <dbReference type="Proteomes" id="UP000250434"/>
    </source>
</evidence>
<accession>A0A344L7F5</accession>
<keyword evidence="3" id="KW-1185">Reference proteome</keyword>
<dbReference type="GO" id="GO:0003676">
    <property type="term" value="F:nucleic acid binding"/>
    <property type="evidence" value="ECO:0007669"/>
    <property type="project" value="InterPro"/>
</dbReference>
<dbReference type="Proteomes" id="UP000250434">
    <property type="component" value="Chromosome"/>
</dbReference>
<evidence type="ECO:0000313" key="2">
    <source>
        <dbReference type="EMBL" id="AXB43979.1"/>
    </source>
</evidence>
<feature type="domain" description="HNH nuclease" evidence="1">
    <location>
        <begin position="20"/>
        <end position="69"/>
    </location>
</feature>
<dbReference type="RefSeq" id="WP_113693216.1">
    <property type="nucleotide sequence ID" value="NZ_CP015163.1"/>
</dbReference>
<dbReference type="EMBL" id="CP015163">
    <property type="protein sequence ID" value="AXB43979.1"/>
    <property type="molecule type" value="Genomic_DNA"/>
</dbReference>
<gene>
    <name evidence="2" type="ORF">A4R43_16795</name>
</gene>
<dbReference type="Pfam" id="PF01844">
    <property type="entry name" value="HNH"/>
    <property type="match status" value="1"/>
</dbReference>
<evidence type="ECO:0000259" key="1">
    <source>
        <dbReference type="SMART" id="SM00507"/>
    </source>
</evidence>
<dbReference type="KEGG" id="aab:A4R43_16795"/>
<proteinExistence type="predicted"/>
<reference evidence="2 3" key="1">
    <citation type="submission" date="2016-04" db="EMBL/GenBank/DDBJ databases">
        <title>Complete genome sequence and analysis of deep-sea sediment isolate, Amycolatopsis sp. WP1.</title>
        <authorList>
            <person name="Wang H."/>
            <person name="Chen S."/>
            <person name="Wu Q."/>
        </authorList>
    </citation>
    <scope>NUCLEOTIDE SEQUENCE [LARGE SCALE GENOMIC DNA]</scope>
    <source>
        <strain evidence="2 3">WP1</strain>
    </source>
</reference>
<dbReference type="InterPro" id="IPR002711">
    <property type="entry name" value="HNH"/>
</dbReference>
<dbReference type="InterPro" id="IPR003615">
    <property type="entry name" value="HNH_nuc"/>
</dbReference>
<dbReference type="GO" id="GO:0008270">
    <property type="term" value="F:zinc ion binding"/>
    <property type="evidence" value="ECO:0007669"/>
    <property type="project" value="InterPro"/>
</dbReference>
<dbReference type="Gene3D" id="1.10.30.50">
    <property type="match status" value="1"/>
</dbReference>
<dbReference type="SMART" id="SM00507">
    <property type="entry name" value="HNHc"/>
    <property type="match status" value="1"/>
</dbReference>
<name>A0A344L7F5_9PSEU</name>
<protein>
    <recommendedName>
        <fullName evidence="1">HNH nuclease domain-containing protein</fullName>
    </recommendedName>
</protein>
<organism evidence="2 3">
    <name type="scientific">Amycolatopsis albispora</name>
    <dbReference type="NCBI Taxonomy" id="1804986"/>
    <lineage>
        <taxon>Bacteria</taxon>
        <taxon>Bacillati</taxon>
        <taxon>Actinomycetota</taxon>
        <taxon>Actinomycetes</taxon>
        <taxon>Pseudonocardiales</taxon>
        <taxon>Pseudonocardiaceae</taxon>
        <taxon>Amycolatopsis</taxon>
    </lineage>
</organism>
<dbReference type="CDD" id="cd00085">
    <property type="entry name" value="HNHc"/>
    <property type="match status" value="1"/>
</dbReference>
<dbReference type="GO" id="GO:0004519">
    <property type="term" value="F:endonuclease activity"/>
    <property type="evidence" value="ECO:0007669"/>
    <property type="project" value="InterPro"/>
</dbReference>